<comment type="caution">
    <text evidence="2">The sequence shown here is derived from an EMBL/GenBank/DDBJ whole genome shotgun (WGS) entry which is preliminary data.</text>
</comment>
<feature type="region of interest" description="Disordered" evidence="1">
    <location>
        <begin position="99"/>
        <end position="139"/>
    </location>
</feature>
<reference evidence="2" key="1">
    <citation type="submission" date="2023-11" db="EMBL/GenBank/DDBJ databases">
        <authorList>
            <person name="De Vega J J."/>
            <person name="De Vega J J."/>
        </authorList>
    </citation>
    <scope>NUCLEOTIDE SEQUENCE</scope>
</reference>
<feature type="compositionally biased region" description="Low complexity" evidence="1">
    <location>
        <begin position="112"/>
        <end position="128"/>
    </location>
</feature>
<evidence type="ECO:0000256" key="1">
    <source>
        <dbReference type="SAM" id="MobiDB-lite"/>
    </source>
</evidence>
<evidence type="ECO:0000313" key="3">
    <source>
        <dbReference type="Proteomes" id="UP001295794"/>
    </source>
</evidence>
<protein>
    <submittedName>
        <fullName evidence="2">Uncharacterized protein</fullName>
    </submittedName>
</protein>
<proteinExistence type="predicted"/>
<dbReference type="Proteomes" id="UP001295794">
    <property type="component" value="Unassembled WGS sequence"/>
</dbReference>
<organism evidence="2 3">
    <name type="scientific">Mycena citricolor</name>
    <dbReference type="NCBI Taxonomy" id="2018698"/>
    <lineage>
        <taxon>Eukaryota</taxon>
        <taxon>Fungi</taxon>
        <taxon>Dikarya</taxon>
        <taxon>Basidiomycota</taxon>
        <taxon>Agaricomycotina</taxon>
        <taxon>Agaricomycetes</taxon>
        <taxon>Agaricomycetidae</taxon>
        <taxon>Agaricales</taxon>
        <taxon>Marasmiineae</taxon>
        <taxon>Mycenaceae</taxon>
        <taxon>Mycena</taxon>
    </lineage>
</organism>
<name>A0AAD2Q2K2_9AGAR</name>
<accession>A0AAD2Q2K2</accession>
<dbReference type="AlphaFoldDB" id="A0AAD2Q2K2"/>
<sequence length="249" mass="27834">SRVSSVSCPASVKPQKHKMKGALTHHASGRGGNCKLARRLVEDTAASQYLAYLASADRQRTCIHCARPAPDGCPRRCSRWCLARRRSCQAFRQSRRGATRSSCLPRARRSRSGTPPSRRTSNSRTSTGIGMSAERQRYRRRSLRGTHVLVYAARVRHGLDAREVLGATAGEFEHPRLVVLDLERRRSQGVGRSGGGEQESEERLHDKHCWRMRLRSRVEWVGGWMCSGDALKAESRPSLSYILSLDAPS</sequence>
<feature type="non-terminal residue" evidence="2">
    <location>
        <position position="1"/>
    </location>
</feature>
<evidence type="ECO:0000313" key="2">
    <source>
        <dbReference type="EMBL" id="CAK5269078.1"/>
    </source>
</evidence>
<dbReference type="EMBL" id="CAVNYO010000138">
    <property type="protein sequence ID" value="CAK5269078.1"/>
    <property type="molecule type" value="Genomic_DNA"/>
</dbReference>
<gene>
    <name evidence="2" type="ORF">MYCIT1_LOCUS12545</name>
</gene>
<keyword evidence="3" id="KW-1185">Reference proteome</keyword>
<feature type="region of interest" description="Disordered" evidence="1">
    <location>
        <begin position="1"/>
        <end position="30"/>
    </location>
</feature>